<comment type="caution">
    <text evidence="3">The sequence shown here is derived from an EMBL/GenBank/DDBJ whole genome shotgun (WGS) entry which is preliminary data.</text>
</comment>
<dbReference type="EMBL" id="QLLK01000012">
    <property type="protein sequence ID" value="RAI85737.1"/>
    <property type="molecule type" value="Genomic_DNA"/>
</dbReference>
<evidence type="ECO:0000256" key="1">
    <source>
        <dbReference type="SAM" id="SignalP"/>
    </source>
</evidence>
<feature type="chain" id="PRO_5016239380" description="DUF5723 domain-containing protein" evidence="1">
    <location>
        <begin position="24"/>
        <end position="442"/>
    </location>
</feature>
<keyword evidence="1" id="KW-0732">Signal</keyword>
<protein>
    <recommendedName>
        <fullName evidence="2">DUF5723 domain-containing protein</fullName>
    </recommendedName>
</protein>
<dbReference type="Pfam" id="PF18990">
    <property type="entry name" value="DUF5723"/>
    <property type="match status" value="1"/>
</dbReference>
<evidence type="ECO:0000313" key="3">
    <source>
        <dbReference type="EMBL" id="RAI85737.1"/>
    </source>
</evidence>
<sequence length="442" mass="48180">MRKNYFIVLLPALFIFSISTSKAQSFVGSTVDNYAGIQSVLINPANSADSRMKLDINLFSASAFVGNDFISVDLSNLKNFTDGFDFDTDAEKNPMDNNNFFGNVDILGPSALFNLNEKSSIALTTRARGFFNLHNIGGELYEVANSGVDVDNFNLSMNNLSGVVHAWAEFGLTYGRVIWEQDKHFLKAGATLKYLAGAGGVFGFSPNLSANYNSTSDALTTGGNLNYGYTSGFDSEEINFSDVTGGFGADLGVVYEFRASDDWDENPYKLRVGLSVTDIGAINYSGTSNFRYDMNATINANEFEEKDLEEVLADNYQGSETIEKTKFGLPTAIQVFADYSITKRFFVSAQGAISVKKISDIPVSNIINTFSVTPRFEMKWISVYSPISLRQYDSSVAWGFGFRAGPVTIGSGSILTNLISSSSKSADVYVGLKIPLYKVSAL</sequence>
<feature type="signal peptide" evidence="1">
    <location>
        <begin position="1"/>
        <end position="23"/>
    </location>
</feature>
<evidence type="ECO:0000259" key="2">
    <source>
        <dbReference type="Pfam" id="PF18990"/>
    </source>
</evidence>
<accession>A0A327P2U4</accession>
<dbReference type="InterPro" id="IPR043781">
    <property type="entry name" value="DUF5723"/>
</dbReference>
<evidence type="ECO:0000313" key="4">
    <source>
        <dbReference type="Proteomes" id="UP000249610"/>
    </source>
</evidence>
<gene>
    <name evidence="3" type="ORF">LV83_03513</name>
</gene>
<proteinExistence type="predicted"/>
<dbReference type="OrthoDB" id="9805336at2"/>
<feature type="domain" description="DUF5723" evidence="2">
    <location>
        <begin position="44"/>
        <end position="409"/>
    </location>
</feature>
<keyword evidence="4" id="KW-1185">Reference proteome</keyword>
<dbReference type="RefSeq" id="WP_111612840.1">
    <property type="nucleotide sequence ID" value="NZ_QLLK01000012.1"/>
</dbReference>
<name>A0A327P2U4_9BACT</name>
<reference evidence="3 4" key="1">
    <citation type="submission" date="2018-06" db="EMBL/GenBank/DDBJ databases">
        <title>Genomic Encyclopedia of Archaeal and Bacterial Type Strains, Phase II (KMG-II): from individual species to whole genera.</title>
        <authorList>
            <person name="Goeker M."/>
        </authorList>
    </citation>
    <scope>NUCLEOTIDE SEQUENCE [LARGE SCALE GENOMIC DNA]</scope>
    <source>
        <strain evidence="3 4">DSM 23446</strain>
    </source>
</reference>
<organism evidence="3 4">
    <name type="scientific">Algoriphagus yeomjeoni</name>
    <dbReference type="NCBI Taxonomy" id="291403"/>
    <lineage>
        <taxon>Bacteria</taxon>
        <taxon>Pseudomonadati</taxon>
        <taxon>Bacteroidota</taxon>
        <taxon>Cytophagia</taxon>
        <taxon>Cytophagales</taxon>
        <taxon>Cyclobacteriaceae</taxon>
        <taxon>Algoriphagus</taxon>
    </lineage>
</organism>
<dbReference type="AlphaFoldDB" id="A0A327P2U4"/>
<dbReference type="Proteomes" id="UP000249610">
    <property type="component" value="Unassembled WGS sequence"/>
</dbReference>